<feature type="compositionally biased region" description="Basic and acidic residues" evidence="1">
    <location>
        <begin position="406"/>
        <end position="425"/>
    </location>
</feature>
<proteinExistence type="predicted"/>
<evidence type="ECO:0000313" key="3">
    <source>
        <dbReference type="Proteomes" id="UP001215280"/>
    </source>
</evidence>
<sequence>MSRKLVRTERRTVSSHNKRTLVEEAAAVGAAFDNLVGDTKGREGGAAVWPREGSPPGHRASNLDLAVKWGLPHDEVRALEGNRVMRSSRSTMPKRLEMSRPVPGAVDDSAAPRLEMSHVANNVVDDWATKRLEMSRAANHAVDVSAAVRLEMSRTRAVDDSAASRSCITVDADQSTDHANVISAEGELLPWKLPSVNPDALHVYSVPGISRSELEEYMAEYSSKFDEDSDEDGTDLDIILAPVATWDNEWTLATSKKGVKVEGGRNSSFQKDRLPAQPKYFPDWFDLSDDEDTLGPIPEEWVVSTIAHKAPALPEVQRMDLSIFEGILQEMSDDEDMLELLSEYYSPAVSTKDVRIQAAIIDSWKDPRAEGLGAERRAGPSKLKLGAVIVEVNSDTEPNPASGSARPKDKGKGVDSAEKGPEYIHLHHAGRASKQEKIDKAAEKKAKAKGTHLKPQHFRRDQSEIPDGGWFRATTVEPGGPPNPPPPSSSSDSESRAAGIATDGPEMEGVRFQDHASDAGIYLIKLFESFYGVESGKEERFTVINYGDSFELTDWNKPETPYMVQRIDLENPDWGVYDILAEAEQIPEMPRSSAFPNVGEPDDQYPAINWLRIRTVHGRVPDQCAGH</sequence>
<feature type="compositionally biased region" description="Pro residues" evidence="1">
    <location>
        <begin position="479"/>
        <end position="488"/>
    </location>
</feature>
<accession>A0AAD7IX32</accession>
<feature type="compositionally biased region" description="Basic and acidic residues" evidence="1">
    <location>
        <begin position="433"/>
        <end position="445"/>
    </location>
</feature>
<feature type="compositionally biased region" description="Basic residues" evidence="1">
    <location>
        <begin position="446"/>
        <end position="457"/>
    </location>
</feature>
<dbReference type="EMBL" id="JARJLG010000075">
    <property type="protein sequence ID" value="KAJ7752251.1"/>
    <property type="molecule type" value="Genomic_DNA"/>
</dbReference>
<keyword evidence="3" id="KW-1185">Reference proteome</keyword>
<gene>
    <name evidence="2" type="ORF">DFH07DRAFT_1031959</name>
</gene>
<reference evidence="2" key="1">
    <citation type="submission" date="2023-03" db="EMBL/GenBank/DDBJ databases">
        <title>Massive genome expansion in bonnet fungi (Mycena s.s.) driven by repeated elements and novel gene families across ecological guilds.</title>
        <authorList>
            <consortium name="Lawrence Berkeley National Laboratory"/>
            <person name="Harder C.B."/>
            <person name="Miyauchi S."/>
            <person name="Viragh M."/>
            <person name="Kuo A."/>
            <person name="Thoen E."/>
            <person name="Andreopoulos B."/>
            <person name="Lu D."/>
            <person name="Skrede I."/>
            <person name="Drula E."/>
            <person name="Henrissat B."/>
            <person name="Morin E."/>
            <person name="Kohler A."/>
            <person name="Barry K."/>
            <person name="LaButti K."/>
            <person name="Morin E."/>
            <person name="Salamov A."/>
            <person name="Lipzen A."/>
            <person name="Mereny Z."/>
            <person name="Hegedus B."/>
            <person name="Baldrian P."/>
            <person name="Stursova M."/>
            <person name="Weitz H."/>
            <person name="Taylor A."/>
            <person name="Grigoriev I.V."/>
            <person name="Nagy L.G."/>
            <person name="Martin F."/>
            <person name="Kauserud H."/>
        </authorList>
    </citation>
    <scope>NUCLEOTIDE SEQUENCE</scope>
    <source>
        <strain evidence="2">CBHHK188m</strain>
    </source>
</reference>
<evidence type="ECO:0000313" key="2">
    <source>
        <dbReference type="EMBL" id="KAJ7752251.1"/>
    </source>
</evidence>
<protein>
    <submittedName>
        <fullName evidence="2">Uncharacterized protein</fullName>
    </submittedName>
</protein>
<name>A0AAD7IX32_9AGAR</name>
<dbReference type="AlphaFoldDB" id="A0AAD7IX32"/>
<evidence type="ECO:0000256" key="1">
    <source>
        <dbReference type="SAM" id="MobiDB-lite"/>
    </source>
</evidence>
<feature type="region of interest" description="Disordered" evidence="1">
    <location>
        <begin position="392"/>
        <end position="500"/>
    </location>
</feature>
<comment type="caution">
    <text evidence="2">The sequence shown here is derived from an EMBL/GenBank/DDBJ whole genome shotgun (WGS) entry which is preliminary data.</text>
</comment>
<dbReference type="Proteomes" id="UP001215280">
    <property type="component" value="Unassembled WGS sequence"/>
</dbReference>
<organism evidence="2 3">
    <name type="scientific">Mycena maculata</name>
    <dbReference type="NCBI Taxonomy" id="230809"/>
    <lineage>
        <taxon>Eukaryota</taxon>
        <taxon>Fungi</taxon>
        <taxon>Dikarya</taxon>
        <taxon>Basidiomycota</taxon>
        <taxon>Agaricomycotina</taxon>
        <taxon>Agaricomycetes</taxon>
        <taxon>Agaricomycetidae</taxon>
        <taxon>Agaricales</taxon>
        <taxon>Marasmiineae</taxon>
        <taxon>Mycenaceae</taxon>
        <taxon>Mycena</taxon>
    </lineage>
</organism>
<feature type="compositionally biased region" description="Polar residues" evidence="1">
    <location>
        <begin position="393"/>
        <end position="402"/>
    </location>
</feature>